<reference evidence="3 4" key="1">
    <citation type="submission" date="2016-10" db="EMBL/GenBank/DDBJ databases">
        <title>Description of Gloeomargarita lithophora gen. nov., sp. nov., a thylakoid-bearing basal-branching cyanobacterium with intracellular carbonates, and proposal for Gloeomargaritales ord. nov.</title>
        <authorList>
            <person name="Moreira D."/>
            <person name="Tavera R."/>
            <person name="Benzerara K."/>
            <person name="Skouri-Panet F."/>
            <person name="Couradeau E."/>
            <person name="Gerard E."/>
            <person name="Loussert C."/>
            <person name="Novelo E."/>
            <person name="Zivanovic Y."/>
            <person name="Lopez-Garcia P."/>
        </authorList>
    </citation>
    <scope>NUCLEOTIDE SEQUENCE [LARGE SCALE GENOMIC DNA]</scope>
    <source>
        <strain evidence="3 4">D10</strain>
    </source>
</reference>
<feature type="signal peptide" evidence="2">
    <location>
        <begin position="1"/>
        <end position="23"/>
    </location>
</feature>
<evidence type="ECO:0000256" key="2">
    <source>
        <dbReference type="SAM" id="SignalP"/>
    </source>
</evidence>
<accession>A0A1J0AFU4</accession>
<keyword evidence="2" id="KW-0732">Signal</keyword>
<feature type="compositionally biased region" description="Polar residues" evidence="1">
    <location>
        <begin position="36"/>
        <end position="46"/>
    </location>
</feature>
<dbReference type="KEGG" id="glt:GlitD10_2455"/>
<evidence type="ECO:0008006" key="5">
    <source>
        <dbReference type="Google" id="ProtNLM"/>
    </source>
</evidence>
<feature type="region of interest" description="Disordered" evidence="1">
    <location>
        <begin position="32"/>
        <end position="52"/>
    </location>
</feature>
<protein>
    <recommendedName>
        <fullName evidence="5">SPOR domain-containing protein</fullName>
    </recommendedName>
</protein>
<dbReference type="AlphaFoldDB" id="A0A1J0AFU4"/>
<dbReference type="RefSeq" id="WP_071455179.1">
    <property type="nucleotide sequence ID" value="NZ_CP017675.1"/>
</dbReference>
<proteinExistence type="predicted"/>
<evidence type="ECO:0000256" key="1">
    <source>
        <dbReference type="SAM" id="MobiDB-lite"/>
    </source>
</evidence>
<evidence type="ECO:0000313" key="4">
    <source>
        <dbReference type="Proteomes" id="UP000180235"/>
    </source>
</evidence>
<dbReference type="EMBL" id="CP017675">
    <property type="protein sequence ID" value="APB34791.1"/>
    <property type="molecule type" value="Genomic_DNA"/>
</dbReference>
<feature type="chain" id="PRO_5009608752" description="SPOR domain-containing protein" evidence="2">
    <location>
        <begin position="24"/>
        <end position="255"/>
    </location>
</feature>
<gene>
    <name evidence="3" type="ORF">GlitD10_2455</name>
</gene>
<keyword evidence="4" id="KW-1185">Reference proteome</keyword>
<dbReference type="Proteomes" id="UP000180235">
    <property type="component" value="Chromosome"/>
</dbReference>
<name>A0A1J0AFU4_9CYAN</name>
<organism evidence="3 4">
    <name type="scientific">Gloeomargarita lithophora Alchichica-D10</name>
    <dbReference type="NCBI Taxonomy" id="1188229"/>
    <lineage>
        <taxon>Bacteria</taxon>
        <taxon>Bacillati</taxon>
        <taxon>Cyanobacteriota</taxon>
        <taxon>Cyanophyceae</taxon>
        <taxon>Gloeomargaritales</taxon>
        <taxon>Gloeomargaritaceae</taxon>
        <taxon>Gloeomargarita</taxon>
    </lineage>
</organism>
<dbReference type="OrthoDB" id="9759810at2"/>
<evidence type="ECO:0000313" key="3">
    <source>
        <dbReference type="EMBL" id="APB34791.1"/>
    </source>
</evidence>
<sequence>MQHTRRTSGLTLALTLLAAPVWAQLGTQLPAPADWNQRQQRVSQPGQRPLPVPGMSAPVGQGSVLPPAPGAMTNPEQSYRVLVVGMPPANLGVLRQMVPQAFPVRYQGQVVMQAGVFQSAPEAQQLAERLRQQGLPGQVVGPAQTQVATARRDAQMQMVLNPQRNGNPSSLEAVSGWNNLRRNALPSSSPVVRVLVQPATPTQQEDILKLMPEAFRASHRGQILWQVGRFQDRTRADQLVNYLRSRGFQVVVESQ</sequence>